<feature type="compositionally biased region" description="Polar residues" evidence="12">
    <location>
        <begin position="1434"/>
        <end position="1453"/>
    </location>
</feature>
<dbReference type="GO" id="GO:0005634">
    <property type="term" value="C:nucleus"/>
    <property type="evidence" value="ECO:0007669"/>
    <property type="project" value="UniProtKB-ARBA"/>
</dbReference>
<dbReference type="InterPro" id="IPR004087">
    <property type="entry name" value="KH_dom"/>
</dbReference>
<dbReference type="GO" id="GO:0003723">
    <property type="term" value="F:RNA binding"/>
    <property type="evidence" value="ECO:0007669"/>
    <property type="project" value="UniProtKB-UniRule"/>
</dbReference>
<organism evidence="14 15">
    <name type="scientific">Acipenser ruthenus</name>
    <name type="common">Sterlet sturgeon</name>
    <dbReference type="NCBI Taxonomy" id="7906"/>
    <lineage>
        <taxon>Eukaryota</taxon>
        <taxon>Metazoa</taxon>
        <taxon>Chordata</taxon>
        <taxon>Craniata</taxon>
        <taxon>Vertebrata</taxon>
        <taxon>Euteleostomi</taxon>
        <taxon>Actinopterygii</taxon>
        <taxon>Chondrostei</taxon>
        <taxon>Acipenseriformes</taxon>
        <taxon>Acipenseridae</taxon>
        <taxon>Acipenser</taxon>
    </lineage>
</organism>
<dbReference type="Gene3D" id="1.25.40.20">
    <property type="entry name" value="Ankyrin repeat-containing domain"/>
    <property type="match status" value="7"/>
</dbReference>
<feature type="compositionally biased region" description="Pro residues" evidence="12">
    <location>
        <begin position="2145"/>
        <end position="2162"/>
    </location>
</feature>
<keyword evidence="8 11" id="KW-0175">Coiled coil</keyword>
<feature type="compositionally biased region" description="Basic and acidic residues" evidence="12">
    <location>
        <begin position="1605"/>
        <end position="1633"/>
    </location>
</feature>
<proteinExistence type="predicted"/>
<feature type="repeat" description="ANK" evidence="9">
    <location>
        <begin position="418"/>
        <end position="450"/>
    </location>
</feature>
<dbReference type="FunFam" id="1.25.40.20:FF:000055">
    <property type="entry name" value="ankyrin repeat domain-containing protein 17 isoform X2"/>
    <property type="match status" value="1"/>
</dbReference>
<dbReference type="PANTHER" id="PTHR23206">
    <property type="entry name" value="MASK PROTEIN"/>
    <property type="match status" value="1"/>
</dbReference>
<feature type="coiled-coil region" evidence="11">
    <location>
        <begin position="664"/>
        <end position="736"/>
    </location>
</feature>
<dbReference type="PRINTS" id="PR01415">
    <property type="entry name" value="ANKYRIN"/>
</dbReference>
<evidence type="ECO:0000256" key="7">
    <source>
        <dbReference type="ARBA" id="ARBA00023043"/>
    </source>
</evidence>
<dbReference type="SMART" id="SM00248">
    <property type="entry name" value="ANK"/>
    <property type="match status" value="23"/>
</dbReference>
<evidence type="ECO:0000256" key="11">
    <source>
        <dbReference type="SAM" id="Coils"/>
    </source>
</evidence>
<feature type="region of interest" description="Disordered" evidence="12">
    <location>
        <begin position="1330"/>
        <end position="1533"/>
    </location>
</feature>
<dbReference type="Pfam" id="PF12796">
    <property type="entry name" value="Ank_2"/>
    <property type="match status" value="7"/>
</dbReference>
<feature type="region of interest" description="Disordered" evidence="12">
    <location>
        <begin position="1"/>
        <end position="20"/>
    </location>
</feature>
<feature type="repeat" description="ANK" evidence="9">
    <location>
        <begin position="352"/>
        <end position="384"/>
    </location>
</feature>
<feature type="compositionally biased region" description="Low complexity" evidence="12">
    <location>
        <begin position="1473"/>
        <end position="1494"/>
    </location>
</feature>
<reference evidence="14 15" key="1">
    <citation type="submission" date="2019-01" db="EMBL/GenBank/DDBJ databases">
        <title>Draft Genome and Complete Hox-Cluster Characterization of the Sterlet Sturgeon (Acipenser ruthenus).</title>
        <authorList>
            <person name="Wei Q."/>
        </authorList>
    </citation>
    <scope>NUCLEOTIDE SEQUENCE [LARGE SCALE GENOMIC DNA]</scope>
    <source>
        <strain evidence="14">WHYD16114868_AA</strain>
        <tissue evidence="14">Blood</tissue>
    </source>
</reference>
<feature type="compositionally biased region" description="Polar residues" evidence="12">
    <location>
        <begin position="1687"/>
        <end position="1706"/>
    </location>
</feature>
<dbReference type="SMART" id="SM00322">
    <property type="entry name" value="KH"/>
    <property type="match status" value="1"/>
</dbReference>
<feature type="repeat" description="ANK" evidence="9">
    <location>
        <begin position="548"/>
        <end position="580"/>
    </location>
</feature>
<evidence type="ECO:0000256" key="12">
    <source>
        <dbReference type="SAM" id="MobiDB-lite"/>
    </source>
</evidence>
<dbReference type="PROSITE" id="PS50297">
    <property type="entry name" value="ANK_REP_REGION"/>
    <property type="match status" value="18"/>
</dbReference>
<feature type="repeat" description="ANK" evidence="9">
    <location>
        <begin position="515"/>
        <end position="547"/>
    </location>
</feature>
<evidence type="ECO:0000256" key="4">
    <source>
        <dbReference type="ARBA" id="ARBA00022737"/>
    </source>
</evidence>
<feature type="compositionally biased region" description="Low complexity" evidence="12">
    <location>
        <begin position="1643"/>
        <end position="1659"/>
    </location>
</feature>
<evidence type="ECO:0000256" key="3">
    <source>
        <dbReference type="ARBA" id="ARBA00022553"/>
    </source>
</evidence>
<dbReference type="CDD" id="cd22503">
    <property type="entry name" value="KH-I_ANKHD1"/>
    <property type="match status" value="1"/>
</dbReference>
<evidence type="ECO:0000313" key="14">
    <source>
        <dbReference type="EMBL" id="RXM99608.1"/>
    </source>
</evidence>
<evidence type="ECO:0000256" key="8">
    <source>
        <dbReference type="ARBA" id="ARBA00023054"/>
    </source>
</evidence>
<keyword evidence="7 9" id="KW-0040">ANK repeat</keyword>
<keyword evidence="6" id="KW-0007">Acetylation</keyword>
<gene>
    <name evidence="14" type="ORF">EOD39_11158</name>
</gene>
<feature type="repeat" description="ANK" evidence="9">
    <location>
        <begin position="1009"/>
        <end position="1041"/>
    </location>
</feature>
<feature type="compositionally biased region" description="Basic residues" evidence="12">
    <location>
        <begin position="1341"/>
        <end position="1351"/>
    </location>
</feature>
<feature type="repeat" description="ANK" evidence="9">
    <location>
        <begin position="451"/>
        <end position="483"/>
    </location>
</feature>
<evidence type="ECO:0000256" key="5">
    <source>
        <dbReference type="ARBA" id="ARBA00022884"/>
    </source>
</evidence>
<dbReference type="InterPro" id="IPR004088">
    <property type="entry name" value="KH_dom_type_1"/>
</dbReference>
<feature type="compositionally biased region" description="Basic and acidic residues" evidence="12">
    <location>
        <begin position="1352"/>
        <end position="1380"/>
    </location>
</feature>
<dbReference type="SUPFAM" id="SSF54791">
    <property type="entry name" value="Eukaryotic type KH-domain (KH-domain type I)"/>
    <property type="match status" value="1"/>
</dbReference>
<dbReference type="FunFam" id="1.25.40.20:FF:000046">
    <property type="entry name" value="Ankyrin repeat and KH domain-containing protein 1"/>
    <property type="match status" value="1"/>
</dbReference>
<feature type="compositionally biased region" description="Low complexity" evidence="12">
    <location>
        <begin position="1726"/>
        <end position="1747"/>
    </location>
</feature>
<dbReference type="FunFam" id="3.30.1370.10:FF:000029">
    <property type="entry name" value="ankyrin repeat and KH domain-containing protein 1 isoform X2"/>
    <property type="match status" value="1"/>
</dbReference>
<feature type="repeat" description="ANK" evidence="9">
    <location>
        <begin position="1144"/>
        <end position="1176"/>
    </location>
</feature>
<feature type="repeat" description="ANK" evidence="9">
    <location>
        <begin position="252"/>
        <end position="284"/>
    </location>
</feature>
<dbReference type="InterPro" id="IPR047374">
    <property type="entry name" value="KH-I_ANKHD1"/>
</dbReference>
<feature type="repeat" description="ANK" evidence="9">
    <location>
        <begin position="1212"/>
        <end position="1244"/>
    </location>
</feature>
<feature type="repeat" description="ANK" evidence="9">
    <location>
        <begin position="975"/>
        <end position="1007"/>
    </location>
</feature>
<dbReference type="FunFam" id="1.25.40.20:FF:000014">
    <property type="entry name" value="ankyrin repeat domain-containing protein 17 isoform X2"/>
    <property type="match status" value="1"/>
</dbReference>
<evidence type="ECO:0000256" key="6">
    <source>
        <dbReference type="ARBA" id="ARBA00022990"/>
    </source>
</evidence>
<dbReference type="Pfam" id="PF00013">
    <property type="entry name" value="KH_1"/>
    <property type="match status" value="1"/>
</dbReference>
<dbReference type="Gene3D" id="3.30.1370.10">
    <property type="entry name" value="K Homology domain, type 1"/>
    <property type="match status" value="1"/>
</dbReference>
<dbReference type="SUPFAM" id="SSF48403">
    <property type="entry name" value="Ankyrin repeat"/>
    <property type="match status" value="2"/>
</dbReference>
<keyword evidence="5 10" id="KW-0694">RNA-binding</keyword>
<dbReference type="Pfam" id="PF00023">
    <property type="entry name" value="Ank"/>
    <property type="match status" value="3"/>
</dbReference>
<dbReference type="InterPro" id="IPR002110">
    <property type="entry name" value="Ankyrin_rpt"/>
</dbReference>
<keyword evidence="2" id="KW-0963">Cytoplasm</keyword>
<dbReference type="Proteomes" id="UP000289886">
    <property type="component" value="Unassembled WGS sequence"/>
</dbReference>
<keyword evidence="3" id="KW-0597">Phosphoprotein</keyword>
<feature type="repeat" description="ANK" evidence="9">
    <location>
        <begin position="285"/>
        <end position="317"/>
    </location>
</feature>
<feature type="compositionally biased region" description="Basic and acidic residues" evidence="12">
    <location>
        <begin position="1708"/>
        <end position="1718"/>
    </location>
</feature>
<keyword evidence="15" id="KW-1185">Reference proteome</keyword>
<dbReference type="PROSITE" id="PS50084">
    <property type="entry name" value="KH_TYPE_1"/>
    <property type="match status" value="1"/>
</dbReference>
<feature type="compositionally biased region" description="Polar residues" evidence="12">
    <location>
        <begin position="2209"/>
        <end position="2218"/>
    </location>
</feature>
<dbReference type="PROSITE" id="PS50088">
    <property type="entry name" value="ANK_REPEAT"/>
    <property type="match status" value="18"/>
</dbReference>
<feature type="repeat" description="ANK" evidence="9">
    <location>
        <begin position="1179"/>
        <end position="1211"/>
    </location>
</feature>
<dbReference type="GO" id="GO:0005737">
    <property type="term" value="C:cytoplasm"/>
    <property type="evidence" value="ECO:0007669"/>
    <property type="project" value="UniProtKB-SubCell"/>
</dbReference>
<dbReference type="SUPFAM" id="SSF140860">
    <property type="entry name" value="Pseudo ankyrin repeat-like"/>
    <property type="match status" value="1"/>
</dbReference>
<dbReference type="FunFam" id="1.25.40.20:FF:000068">
    <property type="entry name" value="ankyrin repeat domain-containing protein 17 isoform X5"/>
    <property type="match status" value="1"/>
</dbReference>
<feature type="region of interest" description="Disordered" evidence="12">
    <location>
        <begin position="1924"/>
        <end position="1945"/>
    </location>
</feature>
<evidence type="ECO:0000259" key="13">
    <source>
        <dbReference type="SMART" id="SM00322"/>
    </source>
</evidence>
<dbReference type="GO" id="GO:0045087">
    <property type="term" value="P:innate immune response"/>
    <property type="evidence" value="ECO:0007669"/>
    <property type="project" value="TreeGrafter"/>
</dbReference>
<evidence type="ECO:0000256" key="10">
    <source>
        <dbReference type="PROSITE-ProRule" id="PRU00117"/>
    </source>
</evidence>
<feature type="region of interest" description="Disordered" evidence="12">
    <location>
        <begin position="2429"/>
        <end position="2452"/>
    </location>
</feature>
<dbReference type="InterPro" id="IPR036612">
    <property type="entry name" value="KH_dom_type_1_sf"/>
</dbReference>
<dbReference type="FunFam" id="1.25.40.20:FF:000012">
    <property type="entry name" value="ankyrin repeat domain-containing protein 17 isoform X1"/>
    <property type="match status" value="1"/>
</dbReference>
<feature type="compositionally biased region" description="Polar residues" evidence="12">
    <location>
        <begin position="2177"/>
        <end position="2187"/>
    </location>
</feature>
<feature type="repeat" description="ANK" evidence="9">
    <location>
        <begin position="1111"/>
        <end position="1143"/>
    </location>
</feature>
<feature type="compositionally biased region" description="Low complexity" evidence="12">
    <location>
        <begin position="1932"/>
        <end position="1945"/>
    </location>
</feature>
<comment type="caution">
    <text evidence="14">The sequence shown here is derived from an EMBL/GenBank/DDBJ whole genome shotgun (WGS) entry which is preliminary data.</text>
</comment>
<feature type="compositionally biased region" description="Polar residues" evidence="12">
    <location>
        <begin position="2094"/>
        <end position="2113"/>
    </location>
</feature>
<feature type="region of interest" description="Disordered" evidence="12">
    <location>
        <begin position="2094"/>
        <end position="2249"/>
    </location>
</feature>
<comment type="subcellular location">
    <subcellularLocation>
        <location evidence="1">Cytoplasm</location>
    </subcellularLocation>
</comment>
<evidence type="ECO:0000313" key="15">
    <source>
        <dbReference type="Proteomes" id="UP000289886"/>
    </source>
</evidence>
<feature type="repeat" description="ANK" evidence="9">
    <location>
        <begin position="942"/>
        <end position="974"/>
    </location>
</feature>
<evidence type="ECO:0000256" key="9">
    <source>
        <dbReference type="PROSITE-ProRule" id="PRU00023"/>
    </source>
</evidence>
<feature type="region of interest" description="Disordered" evidence="12">
    <location>
        <begin position="900"/>
        <end position="923"/>
    </location>
</feature>
<feature type="compositionally biased region" description="Low complexity" evidence="12">
    <location>
        <begin position="2114"/>
        <end position="2130"/>
    </location>
</feature>
<feature type="compositionally biased region" description="Low complexity" evidence="12">
    <location>
        <begin position="1390"/>
        <end position="1406"/>
    </location>
</feature>
<feature type="compositionally biased region" description="Basic residues" evidence="12">
    <location>
        <begin position="1594"/>
        <end position="1604"/>
    </location>
</feature>
<protein>
    <submittedName>
        <fullName evidence="14">Ankyrin repeat and KH domain-containing protein 1</fullName>
    </submittedName>
</protein>
<dbReference type="InterPro" id="IPR036770">
    <property type="entry name" value="Ankyrin_rpt-contain_sf"/>
</dbReference>
<sequence>MLTDGFEDEIDSVTPRSPAVGMGVGAAPGAGLGGLGIGVGGKKVRLFGEAGGPGSDRLDFKLAAAAVLSSGPGSGSDEDEVSEVESFILDQEDLDNPMLKTASELLLSSAADGADLRTVDPETQARLEALLEAAGIGKLSTADGKAFADPEVLRRLTSSVSCALDEAAAALTRMRAENTLNAGQADNRSLAEACSDGDVNAVRKLLDEGRSVNEHTEEGESLLCLACSAGYYELAQVLLAMHANVEDRGIKGDITPLMAAASGGYVDIVKLLLVHGADVNAQSSTGNTALTYACAGGFVDVVKVLLKEGANIEDHNENGHTPLMEAASAGHVEVARVLLEYGAGINTHSNEFKESALTLACYKGHLDMVRFLLEAGADQEHKTDEMHTALMEACMDGHVEVARLLLDSGAQVNMPADSFESPLTLAACGGHVELAALLIERGANLEEVNDEGYTPLMEAAREGHEEMVALLLAQGANINAQTEETQETALTLACCGGFLEVADFLIKAGADIELGCSTPLMEAAQEGHLELVKYLLAAGANVHATTATGDTALTYACENGHTDVADVLLQAEADLEHESEGGRTPLMKAARAGHLCTVQFLISKVQALAMVVPPQEPDRAPSNIAAPPPVANKGASKQRSSPLQVAEHDLLPPFHPYQPLECIVEETEGKLNELGQRISAIEKAQLQSLELIQGEPLTKDKIEELKKSREEQVQKKKKILKELQKVERQLQLKTQQQFTKEYMEAKGLKEDSPELQQPPLLAQQCSDGEDIDQAEEEDDLPDEDFSKLPQVDTILYRESQSQQQLEETPPPIQTGFIPIQPLPVLQSTDFSINLESPNTNTPDLQRVMVNQQMLGQQQLAGLGQGLLTQAPDGLMVATPAQTLTDTLDDIMAAVSSRVPAMLNTTPSPSPQPQAQTPSNGVSPPSMLPLYPSVDIDAHTESNHDTALTLACAGGHEELVSVLIARGANIEHRDKKGFTPLILAATAGHVGVVEILLDKGGDIEAQSERTKDTPLSLACSGGRQEVVELLLLRGANKEHRNVSDYTPLSLAASGGYVNIIKILLNAGAEINSRTGSKLGISPLMLAAMNGHVPAVKLLLDMGSDINAQIETNRNTALTLACFQGRAEVVSLLLDRKANVEHRAKTGLTPLMEAASGGYAEVGRVLLDKGADVNAPPVPSSRDTALTIAADKGHYKFCELLINRGAHIDVRNKKGNTPLWLAANGGHFDVVQLLVQAGADVDAADNRKITPLMAAFRKGHVKVVQYLVKEVNQFPSDIECMRYIATIADKELLKKCHQCMETIVKAKDQQAAEANKNASILLKELDLEKSREESKKQALAAKREKRKEKRKKKKEEQKRKQEEEEAKTKEVSEMQDPEKDSSEEPEVPIEPPSATTTTTIGISATSPTFTNAFGKKRANVVTTPSTNRKNKKNKIIDTSQNIQIILQDPQMSLAQQKADKNKIHGEPRGGGAGGNSDSDNLDSTDCNSESSSGSKSQELNYLPDLPSSGEKRQAAMLHSSLRDEKFASSVPKNQPKLLLIADKELLKKCHQCMETIVKAKDQQAAEANKNASILLKELDLEKSREESKKQALAAKREKRKEKRKKKKEEQKRKQEEEEAKTKEVSEMQDPEKDSSEEPEVPIEPPSATTTTTIGISATSPTFTNAFGKKRANVVTTPSTNRKNKKNKIIDTSQNIQIILQDPQMSLAQQKADKNKIHGEPRGGGAGGNSDSDNLDSTDCNSESSSGSKSQELNYLPDLPSSGEKRQAAMLHSSLRDEKFASSVPKNQPKIQDCISDMNTNSLSATFKTVSLPVSSPNGKMNLTSPKRGQKREDGWKEVVRRSKKLSVPASVVSRIMGRGGCNITAIQDVTGAHIDVDKQKDKNGERMITIRGGTESTRHAVQLINALIQDPAKELEDLIPRNHIRTPGANTKIGSTFTTSTGATSTTASGNKAMVSLVPSSSVSFQPSSPSTSLSGNKLNKNISTSVRPPFPVSLPLAYAHPQLALLAAQTMHQIRHPRLPMAQFGGTFSPSPNTWGPFPVRPVSPGSNNSSPKHNGGAIRPGCHTTSHTDYTANTNNLPVTVSPPCHITQSAACLTNSPTPSSVRKQLFTSDPKTSTVTSVTSTVTSVCSSRPASSPAPLHCGQPTTPPTPPPPPPIAPPAPKNEPCSPVSVMKDKNSASTEQTTAGHMTQPAVPGSSSESSNSGVIGVFSSTASSMPSLQPAVAGMHDSRPPLSMPYASHDDHGHMASSSLSTSRTVTVCASSVTHTSNTLPRFAAPAPHASPRMQHGGPFYPMVPGSALQQEQQSVFVPSAQSQDPIKQAGMPPSMQLSSISMMNGSQVHFNHGNKALPPNFSPAAIFNHFSSIFDNSQVNTNPVWGACHLPTRTPPDQAYNAPATYMSNMGQLENVLPPDGSKAPGYRSASQRIVTSPIGESPVPSVSSGTSSPLSASTAAPTMIQAKNSSSSQDRKVPPPIGTERLARIRQTGSVNPALLNTNYTAPVGHGGIWSFGVGSASEAMSGWSQPLMSNHMMHQQLSDQSAFSQHQPMERDDTGIVAPSNTFHQPMPSNFMDFPKGLPMSMYGGAMMPPHPTMAEGPGGQMYNGLHTADPAWNPILKVVPNSTENADPQQVWTGTWAPHIGNVHLNHVN</sequence>
<evidence type="ECO:0000256" key="2">
    <source>
        <dbReference type="ARBA" id="ARBA00022490"/>
    </source>
</evidence>
<name>A0A662YVM9_ACIRT</name>
<feature type="repeat" description="ANK" evidence="9">
    <location>
        <begin position="1042"/>
        <end position="1074"/>
    </location>
</feature>
<feature type="repeat" description="ANK" evidence="9">
    <location>
        <begin position="1077"/>
        <end position="1109"/>
    </location>
</feature>
<feature type="repeat" description="ANK" evidence="9">
    <location>
        <begin position="385"/>
        <end position="417"/>
    </location>
</feature>
<feature type="region of interest" description="Disordered" evidence="12">
    <location>
        <begin position="615"/>
        <end position="643"/>
    </location>
</feature>
<dbReference type="PANTHER" id="PTHR23206:SF8">
    <property type="entry name" value="ANKYRIN REPEAT AND KH DOMAIN-CONTAINING 1"/>
    <property type="match status" value="1"/>
</dbReference>
<dbReference type="EMBL" id="SCEB01000335">
    <property type="protein sequence ID" value="RXM99608.1"/>
    <property type="molecule type" value="Genomic_DNA"/>
</dbReference>
<keyword evidence="4" id="KW-0677">Repeat</keyword>
<feature type="compositionally biased region" description="Acidic residues" evidence="12">
    <location>
        <begin position="1"/>
        <end position="11"/>
    </location>
</feature>
<accession>A0A662YVM9</accession>
<feature type="compositionally biased region" description="Basic and acidic residues" evidence="12">
    <location>
        <begin position="1455"/>
        <end position="1465"/>
    </location>
</feature>
<dbReference type="FunFam" id="1.25.40.20:FF:000156">
    <property type="entry name" value="ankyrin repeat and KH domain-containing protein 1-like isoform X6"/>
    <property type="match status" value="1"/>
</dbReference>
<feature type="domain" description="K Homology" evidence="13">
    <location>
        <begin position="1837"/>
        <end position="1907"/>
    </location>
</feature>
<feature type="repeat" description="ANK" evidence="9">
    <location>
        <begin position="318"/>
        <end position="350"/>
    </location>
</feature>
<feature type="compositionally biased region" description="Basic and acidic residues" evidence="12">
    <location>
        <begin position="1574"/>
        <end position="1587"/>
    </location>
</feature>
<dbReference type="InterPro" id="IPR051631">
    <property type="entry name" value="Ankyrin-KH/SAM_domain"/>
</dbReference>
<evidence type="ECO:0000256" key="1">
    <source>
        <dbReference type="ARBA" id="ARBA00004496"/>
    </source>
</evidence>
<feature type="region of interest" description="Disordered" evidence="12">
    <location>
        <begin position="1574"/>
        <end position="1783"/>
    </location>
</feature>